<dbReference type="EMBL" id="BART01022887">
    <property type="protein sequence ID" value="GAH01939.1"/>
    <property type="molecule type" value="Genomic_DNA"/>
</dbReference>
<gene>
    <name evidence="1" type="ORF">S01H4_41792</name>
</gene>
<feature type="non-terminal residue" evidence="1">
    <location>
        <position position="1"/>
    </location>
</feature>
<evidence type="ECO:0000313" key="1">
    <source>
        <dbReference type="EMBL" id="GAH01939.1"/>
    </source>
</evidence>
<organism evidence="1">
    <name type="scientific">marine sediment metagenome</name>
    <dbReference type="NCBI Taxonomy" id="412755"/>
    <lineage>
        <taxon>unclassified sequences</taxon>
        <taxon>metagenomes</taxon>
        <taxon>ecological metagenomes</taxon>
    </lineage>
</organism>
<proteinExistence type="predicted"/>
<comment type="caution">
    <text evidence="1">The sequence shown here is derived from an EMBL/GenBank/DDBJ whole genome shotgun (WGS) entry which is preliminary data.</text>
</comment>
<dbReference type="AlphaFoldDB" id="X1DA49"/>
<reference evidence="1" key="1">
    <citation type="journal article" date="2014" name="Front. Microbiol.">
        <title>High frequency of phylogenetically diverse reductive dehalogenase-homologous genes in deep subseafloor sedimentary metagenomes.</title>
        <authorList>
            <person name="Kawai M."/>
            <person name="Futagami T."/>
            <person name="Toyoda A."/>
            <person name="Takaki Y."/>
            <person name="Nishi S."/>
            <person name="Hori S."/>
            <person name="Arai W."/>
            <person name="Tsubouchi T."/>
            <person name="Morono Y."/>
            <person name="Uchiyama I."/>
            <person name="Ito T."/>
            <person name="Fujiyama A."/>
            <person name="Inagaki F."/>
            <person name="Takami H."/>
        </authorList>
    </citation>
    <scope>NUCLEOTIDE SEQUENCE</scope>
    <source>
        <strain evidence="1">Expedition CK06-06</strain>
    </source>
</reference>
<name>X1DA49_9ZZZZ</name>
<sequence length="40" mass="4625">ARQYGLLGNNIFDTDFNFDIKILEVRVLSSAVKNLINCFY</sequence>
<accession>X1DA49</accession>
<protein>
    <submittedName>
        <fullName evidence="1">Uncharacterized protein</fullName>
    </submittedName>
</protein>